<sequence length="40" mass="4652">MGREGRGSHKAEWKHLLFCQFVFVKCGALMPWFLLLVVCI</sequence>
<gene>
    <name evidence="1" type="ORF">MANES_13G043750v8</name>
</gene>
<evidence type="ECO:0000313" key="2">
    <source>
        <dbReference type="Proteomes" id="UP000091857"/>
    </source>
</evidence>
<evidence type="ECO:0000313" key="1">
    <source>
        <dbReference type="EMBL" id="KAG8640266.1"/>
    </source>
</evidence>
<proteinExistence type="predicted"/>
<dbReference type="EMBL" id="CM004399">
    <property type="protein sequence ID" value="KAG8640266.1"/>
    <property type="molecule type" value="Genomic_DNA"/>
</dbReference>
<keyword evidence="2" id="KW-1185">Reference proteome</keyword>
<name>A0ACB7GK28_MANES</name>
<comment type="caution">
    <text evidence="1">The sequence shown here is derived from an EMBL/GenBank/DDBJ whole genome shotgun (WGS) entry which is preliminary data.</text>
</comment>
<reference evidence="2" key="1">
    <citation type="journal article" date="2016" name="Nat. Biotechnol.">
        <title>Sequencing wild and cultivated cassava and related species reveals extensive interspecific hybridization and genetic diversity.</title>
        <authorList>
            <person name="Bredeson J.V."/>
            <person name="Lyons J.B."/>
            <person name="Prochnik S.E."/>
            <person name="Wu G.A."/>
            <person name="Ha C.M."/>
            <person name="Edsinger-Gonzales E."/>
            <person name="Grimwood J."/>
            <person name="Schmutz J."/>
            <person name="Rabbi I.Y."/>
            <person name="Egesi C."/>
            <person name="Nauluvula P."/>
            <person name="Lebot V."/>
            <person name="Ndunguru J."/>
            <person name="Mkamilo G."/>
            <person name="Bart R.S."/>
            <person name="Setter T.L."/>
            <person name="Gleadow R.M."/>
            <person name="Kulakow P."/>
            <person name="Ferguson M.E."/>
            <person name="Rounsley S."/>
            <person name="Rokhsar D.S."/>
        </authorList>
    </citation>
    <scope>NUCLEOTIDE SEQUENCE [LARGE SCALE GENOMIC DNA]</scope>
    <source>
        <strain evidence="2">cv. AM560-2</strain>
    </source>
</reference>
<organism evidence="1 2">
    <name type="scientific">Manihot esculenta</name>
    <name type="common">Cassava</name>
    <name type="synonym">Jatropha manihot</name>
    <dbReference type="NCBI Taxonomy" id="3983"/>
    <lineage>
        <taxon>Eukaryota</taxon>
        <taxon>Viridiplantae</taxon>
        <taxon>Streptophyta</taxon>
        <taxon>Embryophyta</taxon>
        <taxon>Tracheophyta</taxon>
        <taxon>Spermatophyta</taxon>
        <taxon>Magnoliopsida</taxon>
        <taxon>eudicotyledons</taxon>
        <taxon>Gunneridae</taxon>
        <taxon>Pentapetalae</taxon>
        <taxon>rosids</taxon>
        <taxon>fabids</taxon>
        <taxon>Malpighiales</taxon>
        <taxon>Euphorbiaceae</taxon>
        <taxon>Crotonoideae</taxon>
        <taxon>Manihoteae</taxon>
        <taxon>Manihot</taxon>
    </lineage>
</organism>
<protein>
    <submittedName>
        <fullName evidence="1">Uncharacterized protein</fullName>
    </submittedName>
</protein>
<accession>A0ACB7GK28</accession>
<dbReference type="Proteomes" id="UP000091857">
    <property type="component" value="Chromosome 13"/>
</dbReference>